<proteinExistence type="predicted"/>
<keyword evidence="3" id="KW-1185">Reference proteome</keyword>
<name>A0AAV4RML1_CAEEX</name>
<organism evidence="2 3">
    <name type="scientific">Caerostris extrusa</name>
    <name type="common">Bark spider</name>
    <name type="synonym">Caerostris bankana</name>
    <dbReference type="NCBI Taxonomy" id="172846"/>
    <lineage>
        <taxon>Eukaryota</taxon>
        <taxon>Metazoa</taxon>
        <taxon>Ecdysozoa</taxon>
        <taxon>Arthropoda</taxon>
        <taxon>Chelicerata</taxon>
        <taxon>Arachnida</taxon>
        <taxon>Araneae</taxon>
        <taxon>Araneomorphae</taxon>
        <taxon>Entelegynae</taxon>
        <taxon>Araneoidea</taxon>
        <taxon>Araneidae</taxon>
        <taxon>Caerostris</taxon>
    </lineage>
</organism>
<dbReference type="AlphaFoldDB" id="A0AAV4RML1"/>
<gene>
    <name evidence="2" type="ORF">CEXT_466841</name>
</gene>
<dbReference type="EMBL" id="BPLR01008242">
    <property type="protein sequence ID" value="GIY23173.1"/>
    <property type="molecule type" value="Genomic_DNA"/>
</dbReference>
<sequence>MVVSSKHDLPKGKQSQGQSALTLSKVLSRIHYLEKGGSAQKMVLVFVFASGVRRPCLASFPLGYQGNVSGPFELRLRVGRFQD</sequence>
<evidence type="ECO:0000313" key="3">
    <source>
        <dbReference type="Proteomes" id="UP001054945"/>
    </source>
</evidence>
<protein>
    <submittedName>
        <fullName evidence="2">Uncharacterized protein</fullName>
    </submittedName>
</protein>
<evidence type="ECO:0000313" key="2">
    <source>
        <dbReference type="EMBL" id="GIY23173.1"/>
    </source>
</evidence>
<accession>A0AAV4RML1</accession>
<reference evidence="2 3" key="1">
    <citation type="submission" date="2021-06" db="EMBL/GenBank/DDBJ databases">
        <title>Caerostris extrusa draft genome.</title>
        <authorList>
            <person name="Kono N."/>
            <person name="Arakawa K."/>
        </authorList>
    </citation>
    <scope>NUCLEOTIDE SEQUENCE [LARGE SCALE GENOMIC DNA]</scope>
</reference>
<feature type="compositionally biased region" description="Basic and acidic residues" evidence="1">
    <location>
        <begin position="1"/>
        <end position="11"/>
    </location>
</feature>
<dbReference type="Proteomes" id="UP001054945">
    <property type="component" value="Unassembled WGS sequence"/>
</dbReference>
<feature type="region of interest" description="Disordered" evidence="1">
    <location>
        <begin position="1"/>
        <end position="20"/>
    </location>
</feature>
<evidence type="ECO:0000256" key="1">
    <source>
        <dbReference type="SAM" id="MobiDB-lite"/>
    </source>
</evidence>
<comment type="caution">
    <text evidence="2">The sequence shown here is derived from an EMBL/GenBank/DDBJ whole genome shotgun (WGS) entry which is preliminary data.</text>
</comment>